<sequence>MEPEQSLRVPASHDDDEAEGDAERVGQLLHVMEQSESRRLGVPTPPPPLPPPRAPLPALIIETAEEHEEAAPAPSSPATPWRRWAGTTLLSGFGRSAGALVTPRPRTPRPRTPQAAGASPRGWGGVWLKPADDEEEDPLLPCRSAACARAASLTARGAAVLAAVACSATLVFFAVAVLLSRVSEVCPNIPNGCARR</sequence>
<protein>
    <submittedName>
        <fullName evidence="3">Uncharacterized protein</fullName>
    </submittedName>
</protein>
<keyword evidence="2" id="KW-0812">Transmembrane</keyword>
<reference evidence="3 4" key="1">
    <citation type="journal article" date="2024" name="Science">
        <title>Giant polyketide synthase enzymes in the biosynthesis of giant marine polyether toxins.</title>
        <authorList>
            <person name="Fallon T.R."/>
            <person name="Shende V.V."/>
            <person name="Wierzbicki I.H."/>
            <person name="Pendleton A.L."/>
            <person name="Watervoot N.F."/>
            <person name="Auber R.P."/>
            <person name="Gonzalez D.J."/>
            <person name="Wisecaver J.H."/>
            <person name="Moore B.S."/>
        </authorList>
    </citation>
    <scope>NUCLEOTIDE SEQUENCE [LARGE SCALE GENOMIC DNA]</scope>
    <source>
        <strain evidence="3 4">12B1</strain>
    </source>
</reference>
<dbReference type="EMBL" id="JBGBPQ010000014">
    <property type="protein sequence ID" value="KAL1510882.1"/>
    <property type="molecule type" value="Genomic_DNA"/>
</dbReference>
<feature type="region of interest" description="Disordered" evidence="1">
    <location>
        <begin position="97"/>
        <end position="124"/>
    </location>
</feature>
<gene>
    <name evidence="3" type="ORF">AB1Y20_005714</name>
</gene>
<accession>A0AB34J0I9</accession>
<comment type="caution">
    <text evidence="3">The sequence shown here is derived from an EMBL/GenBank/DDBJ whole genome shotgun (WGS) entry which is preliminary data.</text>
</comment>
<evidence type="ECO:0000313" key="4">
    <source>
        <dbReference type="Proteomes" id="UP001515480"/>
    </source>
</evidence>
<dbReference type="Proteomes" id="UP001515480">
    <property type="component" value="Unassembled WGS sequence"/>
</dbReference>
<keyword evidence="2" id="KW-0472">Membrane</keyword>
<evidence type="ECO:0000313" key="3">
    <source>
        <dbReference type="EMBL" id="KAL1510882.1"/>
    </source>
</evidence>
<organism evidence="3 4">
    <name type="scientific">Prymnesium parvum</name>
    <name type="common">Toxic golden alga</name>
    <dbReference type="NCBI Taxonomy" id="97485"/>
    <lineage>
        <taxon>Eukaryota</taxon>
        <taxon>Haptista</taxon>
        <taxon>Haptophyta</taxon>
        <taxon>Prymnesiophyceae</taxon>
        <taxon>Prymnesiales</taxon>
        <taxon>Prymnesiaceae</taxon>
        <taxon>Prymnesium</taxon>
    </lineage>
</organism>
<feature type="compositionally biased region" description="Pro residues" evidence="1">
    <location>
        <begin position="43"/>
        <end position="55"/>
    </location>
</feature>
<evidence type="ECO:0000256" key="2">
    <source>
        <dbReference type="SAM" id="Phobius"/>
    </source>
</evidence>
<name>A0AB34J0I9_PRYPA</name>
<evidence type="ECO:0000256" key="1">
    <source>
        <dbReference type="SAM" id="MobiDB-lite"/>
    </source>
</evidence>
<keyword evidence="2" id="KW-1133">Transmembrane helix</keyword>
<feature type="region of interest" description="Disordered" evidence="1">
    <location>
        <begin position="1"/>
        <end position="55"/>
    </location>
</feature>
<keyword evidence="4" id="KW-1185">Reference proteome</keyword>
<dbReference type="AlphaFoldDB" id="A0AB34J0I9"/>
<proteinExistence type="predicted"/>
<feature type="transmembrane region" description="Helical" evidence="2">
    <location>
        <begin position="158"/>
        <end position="179"/>
    </location>
</feature>